<keyword evidence="9" id="KW-1185">Reference proteome</keyword>
<keyword evidence="5 6" id="KW-0472">Membrane</keyword>
<evidence type="ECO:0000256" key="3">
    <source>
        <dbReference type="ARBA" id="ARBA00022692"/>
    </source>
</evidence>
<dbReference type="InterPro" id="IPR051461">
    <property type="entry name" value="UPF0750_membrane"/>
</dbReference>
<sequence>MNRTLIKKLILILLGNFILAFGVNCFMVSTGIIMGGATGIGLAVNKFTGINLSYVVWVLNFILFFLGLFFMGKAFAMSIILSTFFYPLCLNVLERIPGIMHLTDNLLLADIYGGVLVGLGIGLVVRQGASTGGLDIPPLIMQKKFGIPVGISLYVCDFTVLVMQAFFSTSDQVLYGILNVFLSSMVVNYVTVMGERKVQLLVISDKYEEIRKELLTDMDLGVTLVHVETGYMRQEQMAVLCVTTARKLYGANLAIQTIDPRAFISITNISEVRGRGFTLERKYK</sequence>
<keyword evidence="4 6" id="KW-1133">Transmembrane helix</keyword>
<protein>
    <submittedName>
        <fullName evidence="8">YitT family protein</fullName>
    </submittedName>
</protein>
<keyword evidence="3 6" id="KW-0812">Transmembrane</keyword>
<feature type="transmembrane region" description="Helical" evidence="6">
    <location>
        <begin position="9"/>
        <end position="34"/>
    </location>
</feature>
<comment type="subcellular location">
    <subcellularLocation>
        <location evidence="1">Cell membrane</location>
        <topology evidence="1">Multi-pass membrane protein</topology>
    </subcellularLocation>
</comment>
<accession>A0AAE3DTY0</accession>
<reference evidence="8 9" key="1">
    <citation type="submission" date="2021-10" db="EMBL/GenBank/DDBJ databases">
        <title>Anaerobic single-cell dispensing facilitates the cultivation of human gut bacteria.</title>
        <authorList>
            <person name="Afrizal A."/>
        </authorList>
    </citation>
    <scope>NUCLEOTIDE SEQUENCE [LARGE SCALE GENOMIC DNA]</scope>
    <source>
        <strain evidence="8 9">CLA-AA-H277</strain>
    </source>
</reference>
<dbReference type="Proteomes" id="UP001197875">
    <property type="component" value="Unassembled WGS sequence"/>
</dbReference>
<dbReference type="PIRSF" id="PIRSF006483">
    <property type="entry name" value="Membrane_protein_YitT"/>
    <property type="match status" value="1"/>
</dbReference>
<dbReference type="AlphaFoldDB" id="A0AAE3DTY0"/>
<feature type="transmembrane region" description="Helical" evidence="6">
    <location>
        <begin position="145"/>
        <end position="167"/>
    </location>
</feature>
<dbReference type="PANTHER" id="PTHR33545:SF5">
    <property type="entry name" value="UPF0750 MEMBRANE PROTEIN YITT"/>
    <property type="match status" value="1"/>
</dbReference>
<evidence type="ECO:0000313" key="8">
    <source>
        <dbReference type="EMBL" id="MCC2190295.1"/>
    </source>
</evidence>
<gene>
    <name evidence="8" type="ORF">LKD71_10835</name>
</gene>
<keyword evidence="2" id="KW-1003">Cell membrane</keyword>
<dbReference type="GO" id="GO:0005886">
    <property type="term" value="C:plasma membrane"/>
    <property type="evidence" value="ECO:0007669"/>
    <property type="project" value="UniProtKB-SubCell"/>
</dbReference>
<dbReference type="RefSeq" id="WP_178044661.1">
    <property type="nucleotide sequence ID" value="NZ_JAJEPR010000017.1"/>
</dbReference>
<evidence type="ECO:0000256" key="4">
    <source>
        <dbReference type="ARBA" id="ARBA00022989"/>
    </source>
</evidence>
<comment type="caution">
    <text evidence="8">The sequence shown here is derived from an EMBL/GenBank/DDBJ whole genome shotgun (WGS) entry which is preliminary data.</text>
</comment>
<dbReference type="InterPro" id="IPR015867">
    <property type="entry name" value="N-reg_PII/ATP_PRibTrfase_C"/>
</dbReference>
<feature type="transmembrane region" description="Helical" evidence="6">
    <location>
        <begin position="75"/>
        <end position="93"/>
    </location>
</feature>
<feature type="transmembrane region" description="Helical" evidence="6">
    <location>
        <begin position="54"/>
        <end position="70"/>
    </location>
</feature>
<dbReference type="PANTHER" id="PTHR33545">
    <property type="entry name" value="UPF0750 MEMBRANE PROTEIN YITT-RELATED"/>
    <property type="match status" value="1"/>
</dbReference>
<evidence type="ECO:0000256" key="2">
    <source>
        <dbReference type="ARBA" id="ARBA00022475"/>
    </source>
</evidence>
<evidence type="ECO:0000256" key="6">
    <source>
        <dbReference type="SAM" id="Phobius"/>
    </source>
</evidence>
<dbReference type="InterPro" id="IPR019264">
    <property type="entry name" value="DUF2179"/>
</dbReference>
<dbReference type="CDD" id="cd16380">
    <property type="entry name" value="YitT_C"/>
    <property type="match status" value="1"/>
</dbReference>
<evidence type="ECO:0000259" key="7">
    <source>
        <dbReference type="Pfam" id="PF10035"/>
    </source>
</evidence>
<proteinExistence type="predicted"/>
<name>A0AAE3DTY0_9FIRM</name>
<dbReference type="InterPro" id="IPR003740">
    <property type="entry name" value="YitT"/>
</dbReference>
<dbReference type="Gene3D" id="3.30.70.120">
    <property type="match status" value="1"/>
</dbReference>
<dbReference type="Pfam" id="PF10035">
    <property type="entry name" value="DUF2179"/>
    <property type="match status" value="1"/>
</dbReference>
<dbReference type="Pfam" id="PF02588">
    <property type="entry name" value="YitT_membrane"/>
    <property type="match status" value="1"/>
</dbReference>
<organism evidence="8 9">
    <name type="scientific">Fusicatenibacter faecihominis</name>
    <dbReference type="NCBI Taxonomy" id="2881276"/>
    <lineage>
        <taxon>Bacteria</taxon>
        <taxon>Bacillati</taxon>
        <taxon>Bacillota</taxon>
        <taxon>Clostridia</taxon>
        <taxon>Lachnospirales</taxon>
        <taxon>Lachnospiraceae</taxon>
        <taxon>Fusicatenibacter</taxon>
    </lineage>
</organism>
<evidence type="ECO:0000313" key="9">
    <source>
        <dbReference type="Proteomes" id="UP001197875"/>
    </source>
</evidence>
<dbReference type="EMBL" id="JAJEPR010000017">
    <property type="protein sequence ID" value="MCC2190295.1"/>
    <property type="molecule type" value="Genomic_DNA"/>
</dbReference>
<feature type="transmembrane region" description="Helical" evidence="6">
    <location>
        <begin position="105"/>
        <end position="125"/>
    </location>
</feature>
<feature type="transmembrane region" description="Helical" evidence="6">
    <location>
        <begin position="173"/>
        <end position="192"/>
    </location>
</feature>
<evidence type="ECO:0000256" key="1">
    <source>
        <dbReference type="ARBA" id="ARBA00004651"/>
    </source>
</evidence>
<evidence type="ECO:0000256" key="5">
    <source>
        <dbReference type="ARBA" id="ARBA00023136"/>
    </source>
</evidence>
<feature type="domain" description="DUF2179" evidence="7">
    <location>
        <begin position="221"/>
        <end position="274"/>
    </location>
</feature>